<dbReference type="PROSITE" id="PS00759">
    <property type="entry name" value="ARGE_DAPE_CPG2_2"/>
    <property type="match status" value="1"/>
</dbReference>
<dbReference type="InterPro" id="IPR011650">
    <property type="entry name" value="Peptidase_M20_dimer"/>
</dbReference>
<dbReference type="NCBIfam" id="NF003976">
    <property type="entry name" value="PRK05469.1"/>
    <property type="match status" value="1"/>
</dbReference>
<accession>A0A2J6X8S2</accession>
<dbReference type="EMBL" id="PNIX01000079">
    <property type="protein sequence ID" value="PMP83674.1"/>
    <property type="molecule type" value="Genomic_DNA"/>
</dbReference>
<dbReference type="GO" id="GO:0045148">
    <property type="term" value="F:tripeptide aminopeptidase activity"/>
    <property type="evidence" value="ECO:0007669"/>
    <property type="project" value="UniProtKB-UniRule"/>
</dbReference>
<name>A0A2J6X8S2_9BACT</name>
<dbReference type="SUPFAM" id="SSF55031">
    <property type="entry name" value="Bacterial exopeptidase dimerisation domain"/>
    <property type="match status" value="1"/>
</dbReference>
<keyword evidence="3 9" id="KW-0479">Metal-binding</keyword>
<evidence type="ECO:0000256" key="1">
    <source>
        <dbReference type="ARBA" id="ARBA00009692"/>
    </source>
</evidence>
<sequence length="407" mass="46038">MNELTERFIRYVKVNTQSKEDSETFPSTSQQLELANIIKEDLNKLGFDANVSEFGYVYTLIPRNIETDVPKVGFLAHLDTSPEVSGQNVNPKIIEKYNGTDIILNHEKGIILSKEKFPILEEFIGHDLIVTDGKTLLGADDKAGIVEIIQAIKEIKEQNLPHGDIYVVFTPDEEVGRGVDKIDLSFFKPDFAYTVDGEGYGVFEYENFNAALLKYKIHGINTHPGTAKGAMKNAIRISQELMFLFPSLETPEATEGYEGFYHFYEINGGVEELNLKAIIRDHNKTKFQFRKYFAENIANFLNDKYGEGTVSIEIKDQYYNMKEIIEQHPEILDIAKKAFEKAGLEFKTKPIRGGTDGARLTYMGIPTPNIFSGGHNYHSIYEFASIQAMEKAKEVVKNIITLIAKAF</sequence>
<evidence type="ECO:0000256" key="2">
    <source>
        <dbReference type="ARBA" id="ARBA00022670"/>
    </source>
</evidence>
<protein>
    <recommendedName>
        <fullName evidence="7">Peptidase T</fullName>
        <ecNumber evidence="7">3.4.11.4</ecNumber>
    </recommendedName>
</protein>
<feature type="active site" description="Proton acceptor" evidence="8">
    <location>
        <position position="173"/>
    </location>
</feature>
<dbReference type="PANTHER" id="PTHR42994">
    <property type="entry name" value="PEPTIDASE T"/>
    <property type="match status" value="1"/>
</dbReference>
<keyword evidence="5 9" id="KW-0862">Zinc</keyword>
<evidence type="ECO:0000256" key="4">
    <source>
        <dbReference type="ARBA" id="ARBA00022801"/>
    </source>
</evidence>
<dbReference type="EC" id="3.4.11.4" evidence="7"/>
<feature type="active site" evidence="8">
    <location>
        <position position="79"/>
    </location>
</feature>
<evidence type="ECO:0000256" key="6">
    <source>
        <dbReference type="ARBA" id="ARBA00023049"/>
    </source>
</evidence>
<dbReference type="PROSITE" id="PS00758">
    <property type="entry name" value="ARGE_DAPE_CPG2_1"/>
    <property type="match status" value="1"/>
</dbReference>
<dbReference type="GO" id="GO:0008237">
    <property type="term" value="F:metallopeptidase activity"/>
    <property type="evidence" value="ECO:0007669"/>
    <property type="project" value="UniProtKB-KW"/>
</dbReference>
<dbReference type="AlphaFoldDB" id="A0A2J6X8S2"/>
<dbReference type="CDD" id="cd03892">
    <property type="entry name" value="M20_peptT"/>
    <property type="match status" value="1"/>
</dbReference>
<feature type="binding site" evidence="9">
    <location>
        <position position="196"/>
    </location>
    <ligand>
        <name>Zn(2+)</name>
        <dbReference type="ChEBI" id="CHEBI:29105"/>
        <label>1</label>
    </ligand>
</feature>
<keyword evidence="6" id="KW-0482">Metalloprotease</keyword>
<evidence type="ECO:0000259" key="10">
    <source>
        <dbReference type="Pfam" id="PF07687"/>
    </source>
</evidence>
<dbReference type="Gene3D" id="3.30.70.360">
    <property type="match status" value="1"/>
</dbReference>
<evidence type="ECO:0000313" key="11">
    <source>
        <dbReference type="EMBL" id="PMP83674.1"/>
    </source>
</evidence>
<dbReference type="GO" id="GO:0006518">
    <property type="term" value="P:peptide metabolic process"/>
    <property type="evidence" value="ECO:0007669"/>
    <property type="project" value="InterPro"/>
</dbReference>
<proteinExistence type="inferred from homology"/>
<evidence type="ECO:0000313" key="12">
    <source>
        <dbReference type="Proteomes" id="UP000236910"/>
    </source>
</evidence>
<dbReference type="SUPFAM" id="SSF53187">
    <property type="entry name" value="Zn-dependent exopeptidases"/>
    <property type="match status" value="1"/>
</dbReference>
<comment type="cofactor">
    <cofactor evidence="9">
        <name>Zn(2+)</name>
        <dbReference type="ChEBI" id="CHEBI:29105"/>
    </cofactor>
    <text evidence="9">Binds 2 Zn(2+) ions per subunit.</text>
</comment>
<dbReference type="GO" id="GO:0005829">
    <property type="term" value="C:cytosol"/>
    <property type="evidence" value="ECO:0007669"/>
    <property type="project" value="TreeGrafter"/>
</dbReference>
<gene>
    <name evidence="11" type="primary">pepT</name>
    <name evidence="11" type="ORF">C0175_01365</name>
</gene>
<feature type="binding site" evidence="9">
    <location>
        <position position="174"/>
    </location>
    <ligand>
        <name>Zn(2+)</name>
        <dbReference type="ChEBI" id="CHEBI:29105"/>
        <label>2</label>
    </ligand>
</feature>
<organism evidence="11 12">
    <name type="scientific">Caldisericum exile</name>
    <dbReference type="NCBI Taxonomy" id="693075"/>
    <lineage>
        <taxon>Bacteria</taxon>
        <taxon>Pseudomonadati</taxon>
        <taxon>Caldisericota/Cryosericota group</taxon>
        <taxon>Caldisericota</taxon>
        <taxon>Caldisericia</taxon>
        <taxon>Caldisericales</taxon>
        <taxon>Caldisericaceae</taxon>
        <taxon>Caldisericum</taxon>
    </lineage>
</organism>
<dbReference type="Pfam" id="PF01546">
    <property type="entry name" value="Peptidase_M20"/>
    <property type="match status" value="1"/>
</dbReference>
<dbReference type="NCBIfam" id="NF009920">
    <property type="entry name" value="PRK13381.1"/>
    <property type="match status" value="1"/>
</dbReference>
<dbReference type="InterPro" id="IPR002933">
    <property type="entry name" value="Peptidase_M20"/>
</dbReference>
<feature type="binding site" evidence="9">
    <location>
        <position position="140"/>
    </location>
    <ligand>
        <name>Zn(2+)</name>
        <dbReference type="ChEBI" id="CHEBI:29105"/>
        <label>1</label>
    </ligand>
</feature>
<dbReference type="PIRSF" id="PIRSF037215">
    <property type="entry name" value="Peptidase_M20B"/>
    <property type="match status" value="1"/>
</dbReference>
<dbReference type="NCBIfam" id="TIGR01882">
    <property type="entry name" value="peptidase-T"/>
    <property type="match status" value="1"/>
</dbReference>
<evidence type="ECO:0000256" key="7">
    <source>
        <dbReference type="NCBIfam" id="TIGR01882"/>
    </source>
</evidence>
<dbReference type="Gene3D" id="3.40.630.10">
    <property type="entry name" value="Zn peptidases"/>
    <property type="match status" value="1"/>
</dbReference>
<dbReference type="InterPro" id="IPR036264">
    <property type="entry name" value="Bact_exopeptidase_dim_dom"/>
</dbReference>
<dbReference type="Proteomes" id="UP000236910">
    <property type="component" value="Unassembled WGS sequence"/>
</dbReference>
<evidence type="ECO:0000256" key="8">
    <source>
        <dbReference type="PIRSR" id="PIRSR037215-1"/>
    </source>
</evidence>
<reference evidence="11 12" key="1">
    <citation type="submission" date="2018-01" db="EMBL/GenBank/DDBJ databases">
        <title>Metagenomic assembled genomes from two thermal pools in the Uzon Caldera, Kamchatka, Russia.</title>
        <authorList>
            <person name="Wilkins L."/>
            <person name="Ettinger C."/>
        </authorList>
    </citation>
    <scope>NUCLEOTIDE SEQUENCE [LARGE SCALE GENOMIC DNA]</scope>
    <source>
        <strain evidence="11">ARK-10</strain>
    </source>
</reference>
<dbReference type="GO" id="GO:0008270">
    <property type="term" value="F:zinc ion binding"/>
    <property type="evidence" value="ECO:0007669"/>
    <property type="project" value="InterPro"/>
</dbReference>
<feature type="domain" description="Peptidase M20 dimerisation" evidence="10">
    <location>
        <begin position="205"/>
        <end position="308"/>
    </location>
</feature>
<feature type="binding site" evidence="9">
    <location>
        <position position="378"/>
    </location>
    <ligand>
        <name>Zn(2+)</name>
        <dbReference type="ChEBI" id="CHEBI:29105"/>
        <label>2</label>
    </ligand>
</feature>
<comment type="similarity">
    <text evidence="1">Belongs to the peptidase M20B family.</text>
</comment>
<keyword evidence="4" id="KW-0378">Hydrolase</keyword>
<dbReference type="InterPro" id="IPR010161">
    <property type="entry name" value="Peptidase_M20B"/>
</dbReference>
<feature type="binding site" evidence="9">
    <location>
        <position position="77"/>
    </location>
    <ligand>
        <name>Zn(2+)</name>
        <dbReference type="ChEBI" id="CHEBI:29105"/>
        <label>1</label>
    </ligand>
</feature>
<feature type="binding site" evidence="9">
    <location>
        <position position="140"/>
    </location>
    <ligand>
        <name>Zn(2+)</name>
        <dbReference type="ChEBI" id="CHEBI:29105"/>
        <label>2</label>
    </ligand>
</feature>
<dbReference type="Pfam" id="PF07687">
    <property type="entry name" value="M20_dimer"/>
    <property type="match status" value="1"/>
</dbReference>
<dbReference type="PANTHER" id="PTHR42994:SF1">
    <property type="entry name" value="PEPTIDASE T"/>
    <property type="match status" value="1"/>
</dbReference>
<evidence type="ECO:0000256" key="9">
    <source>
        <dbReference type="PIRSR" id="PIRSR037215-2"/>
    </source>
</evidence>
<keyword evidence="2" id="KW-0645">Protease</keyword>
<dbReference type="InterPro" id="IPR001261">
    <property type="entry name" value="ArgE/DapE_CS"/>
</dbReference>
<dbReference type="GO" id="GO:0006508">
    <property type="term" value="P:proteolysis"/>
    <property type="evidence" value="ECO:0007669"/>
    <property type="project" value="UniProtKB-UniRule"/>
</dbReference>
<comment type="caution">
    <text evidence="11">The sequence shown here is derived from an EMBL/GenBank/DDBJ whole genome shotgun (WGS) entry which is preliminary data.</text>
</comment>
<evidence type="ECO:0000256" key="5">
    <source>
        <dbReference type="ARBA" id="ARBA00022833"/>
    </source>
</evidence>
<evidence type="ECO:0000256" key="3">
    <source>
        <dbReference type="ARBA" id="ARBA00022723"/>
    </source>
</evidence>